<dbReference type="Gene3D" id="3.90.70.10">
    <property type="entry name" value="Cysteine proteinases"/>
    <property type="match status" value="1"/>
</dbReference>
<dbReference type="Pfam" id="PF00112">
    <property type="entry name" value="Peptidase_C1"/>
    <property type="match status" value="2"/>
</dbReference>
<feature type="domain" description="Peptidase C1A papain C-terminal" evidence="4">
    <location>
        <begin position="88"/>
        <end position="369"/>
    </location>
</feature>
<dbReference type="CDD" id="cd02619">
    <property type="entry name" value="Peptidase_C1"/>
    <property type="match status" value="1"/>
</dbReference>
<comment type="caution">
    <text evidence="5">The sequence shown here is derived from an EMBL/GenBank/DDBJ whole genome shotgun (WGS) entry which is preliminary data.</text>
</comment>
<evidence type="ECO:0000259" key="3">
    <source>
        <dbReference type="SMART" id="SM00635"/>
    </source>
</evidence>
<dbReference type="PROSITE" id="PS00139">
    <property type="entry name" value="THIOL_PROTEASE_CYS"/>
    <property type="match status" value="1"/>
</dbReference>
<feature type="domain" description="BIG2" evidence="3">
    <location>
        <begin position="632"/>
        <end position="709"/>
    </location>
</feature>
<dbReference type="InterPro" id="IPR003343">
    <property type="entry name" value="Big_2"/>
</dbReference>
<proteinExistence type="inferred from homology"/>
<evidence type="ECO:0000256" key="1">
    <source>
        <dbReference type="ARBA" id="ARBA00008455"/>
    </source>
</evidence>
<evidence type="ECO:0000313" key="6">
    <source>
        <dbReference type="Proteomes" id="UP000050833"/>
    </source>
</evidence>
<dbReference type="Pfam" id="PF18560">
    <property type="entry name" value="Lectin_like"/>
    <property type="match status" value="1"/>
</dbReference>
<sequence>MKNIYLKKVFCGALAAGVAIAGLNAPVQTDAKTTTKKSIDNMSVMSRVVSKNNDGLLRYSYVDENGKKIDFNGSSASLPSTRKKATSVPSSYDLRNYGQTTSIKDQGVTGSCWAFAAVKAMESNSILNGLNTIETADYSESHLTWYSYNPITNTQSPMYGDGCSIKGTDLPSDVFNPFGQGQTLNAYDAGGNALSAIFTLAAWSGAEKEEAAPFNADTTDKEQEMINTMTANGESLRYDSYVHLQNADCLDYTTRSTIKKAIMNQGALNASLYYDASGFETNTNSGKSYYQTTYTGNIAKQAANHCVTIIGWDDSYSKDNFKEGSRPSSNGAWLIANSYGTKYNDGGYFWLSYEEPSISDIYTMAVETTANYENIYQYDGNGWSDAVSIPGNDFTGANVFTSSSSFEETLNAVSFYTISDNQKYTIKIYKNLTGTTPDTGTLASACTISGTADYNGYHTIKLPTSCTLSPGSKFAVAITYKYDASTKNQAYIPIEGRSELNSGVLYSYASEPGQSYLYNDNSWIDCATYDDRTLNNIPIKAFTSNGIAATNTKVSFSKKSVKIGKGETYTLKAKLSTKTDSSSISYKSSNNKVVSVNKTTGKIKGLSKGSARITAISNDGNIATYSVNVYKAPKRISSRPYKRKTVRRGHSFTVKVRFSKGYYSKKIKFSSSRKSVATVNSKGKVKAKRRGRTTITLKAFNGKKARVRVTVR</sequence>
<dbReference type="EMBL" id="LLKB01000001">
    <property type="protein sequence ID" value="KQC85835.1"/>
    <property type="molecule type" value="Genomic_DNA"/>
</dbReference>
<dbReference type="InterPro" id="IPR000169">
    <property type="entry name" value="Pept_cys_AS"/>
</dbReference>
<dbReference type="GO" id="GO:0008234">
    <property type="term" value="F:cysteine-type peptidase activity"/>
    <property type="evidence" value="ECO:0007669"/>
    <property type="project" value="InterPro"/>
</dbReference>
<dbReference type="SUPFAM" id="SSF54001">
    <property type="entry name" value="Cysteine proteinases"/>
    <property type="match status" value="1"/>
</dbReference>
<comment type="similarity">
    <text evidence="1">Belongs to the peptidase C1 family.</text>
</comment>
<evidence type="ECO:0000256" key="2">
    <source>
        <dbReference type="SAM" id="SignalP"/>
    </source>
</evidence>
<dbReference type="Proteomes" id="UP000050833">
    <property type="component" value="Unassembled WGS sequence"/>
</dbReference>
<dbReference type="SMART" id="SM00635">
    <property type="entry name" value="BID_2"/>
    <property type="match status" value="2"/>
</dbReference>
<reference evidence="5 6" key="1">
    <citation type="submission" date="2015-10" db="EMBL/GenBank/DDBJ databases">
        <title>Butyribacter intestini gen. nov., sp. nov., a butyric acid-producing bacterium of the family Lachnospiraceae isolated from the human faeces.</title>
        <authorList>
            <person name="Zou Y."/>
            <person name="Xue W."/>
            <person name="Luo G."/>
            <person name="Lv M."/>
        </authorList>
    </citation>
    <scope>NUCLEOTIDE SEQUENCE [LARGE SCALE GENOMIC DNA]</scope>
    <source>
        <strain evidence="5 6">TF01-11</strain>
    </source>
</reference>
<dbReference type="PROSITE" id="PS00639">
    <property type="entry name" value="THIOL_PROTEASE_HIS"/>
    <property type="match status" value="1"/>
</dbReference>
<dbReference type="AlphaFoldDB" id="A0AAW3JTV3"/>
<name>A0AAW3JTV3_9FIRM</name>
<dbReference type="SUPFAM" id="SSF49373">
    <property type="entry name" value="Invasin/intimin cell-adhesion fragments"/>
    <property type="match status" value="2"/>
</dbReference>
<organism evidence="5 6">
    <name type="scientific">Butyribacter intestini</name>
    <dbReference type="NCBI Taxonomy" id="1703332"/>
    <lineage>
        <taxon>Bacteria</taxon>
        <taxon>Bacillati</taxon>
        <taxon>Bacillota</taxon>
        <taxon>Clostridia</taxon>
        <taxon>Lachnospirales</taxon>
        <taxon>Lachnospiraceae</taxon>
        <taxon>Butyribacter</taxon>
    </lineage>
</organism>
<dbReference type="InterPro" id="IPR013128">
    <property type="entry name" value="Peptidase_C1A"/>
</dbReference>
<dbReference type="InterPro" id="IPR000668">
    <property type="entry name" value="Peptidase_C1A_C"/>
</dbReference>
<dbReference type="InterPro" id="IPR040528">
    <property type="entry name" value="Lectin-like"/>
</dbReference>
<dbReference type="Gene3D" id="2.60.40.1080">
    <property type="match status" value="2"/>
</dbReference>
<keyword evidence="6" id="KW-1185">Reference proteome</keyword>
<keyword evidence="2" id="KW-0732">Signal</keyword>
<dbReference type="GO" id="GO:0006508">
    <property type="term" value="P:proteolysis"/>
    <property type="evidence" value="ECO:0007669"/>
    <property type="project" value="InterPro"/>
</dbReference>
<dbReference type="SMART" id="SM00645">
    <property type="entry name" value="Pept_C1"/>
    <property type="match status" value="1"/>
</dbReference>
<evidence type="ECO:0000313" key="5">
    <source>
        <dbReference type="EMBL" id="KQC85835.1"/>
    </source>
</evidence>
<dbReference type="Pfam" id="PF02368">
    <property type="entry name" value="Big_2"/>
    <property type="match status" value="2"/>
</dbReference>
<evidence type="ECO:0008006" key="7">
    <source>
        <dbReference type="Google" id="ProtNLM"/>
    </source>
</evidence>
<dbReference type="RefSeq" id="WP_055940805.1">
    <property type="nucleotide sequence ID" value="NZ_JAQDCV010000006.1"/>
</dbReference>
<protein>
    <recommendedName>
        <fullName evidence="7">Papain family cysteine protease</fullName>
    </recommendedName>
</protein>
<gene>
    <name evidence="5" type="ORF">APZ18_01095</name>
</gene>
<dbReference type="PANTHER" id="PTHR12411">
    <property type="entry name" value="CYSTEINE PROTEASE FAMILY C1-RELATED"/>
    <property type="match status" value="1"/>
</dbReference>
<feature type="chain" id="PRO_5043632588" description="Papain family cysteine protease" evidence="2">
    <location>
        <begin position="22"/>
        <end position="712"/>
    </location>
</feature>
<feature type="signal peptide" evidence="2">
    <location>
        <begin position="1"/>
        <end position="21"/>
    </location>
</feature>
<dbReference type="InterPro" id="IPR025660">
    <property type="entry name" value="Pept_his_AS"/>
</dbReference>
<accession>A0AAW3JTV3</accession>
<dbReference type="InterPro" id="IPR008964">
    <property type="entry name" value="Invasin/intimin_cell_adhesion"/>
</dbReference>
<evidence type="ECO:0000259" key="4">
    <source>
        <dbReference type="SMART" id="SM00645"/>
    </source>
</evidence>
<feature type="domain" description="BIG2" evidence="3">
    <location>
        <begin position="550"/>
        <end position="627"/>
    </location>
</feature>
<dbReference type="InterPro" id="IPR038765">
    <property type="entry name" value="Papain-like_cys_pep_sf"/>
</dbReference>